<evidence type="ECO:0000256" key="1">
    <source>
        <dbReference type="SAM" id="SignalP"/>
    </source>
</evidence>
<dbReference type="PANTHER" id="PTHR38037">
    <property type="entry name" value="ZN_PROTEASE DOMAIN-CONTAINING PROTEIN"/>
    <property type="match status" value="1"/>
</dbReference>
<feature type="signal peptide" evidence="1">
    <location>
        <begin position="1"/>
        <end position="19"/>
    </location>
</feature>
<dbReference type="EMBL" id="BAAAZT010000012">
    <property type="protein sequence ID" value="GAA3894680.1"/>
    <property type="molecule type" value="Genomic_DNA"/>
</dbReference>
<dbReference type="InterPro" id="IPR021109">
    <property type="entry name" value="Peptidase_aspartic_dom_sf"/>
</dbReference>
<protein>
    <submittedName>
        <fullName evidence="3">ATP-dependent zinc protease</fullName>
    </submittedName>
</protein>
<dbReference type="PANTHER" id="PTHR38037:SF2">
    <property type="entry name" value="ATP-DEPENDENT ZINC PROTEASE DOMAIN-CONTAINING PROTEIN-RELATED"/>
    <property type="match status" value="1"/>
</dbReference>
<gene>
    <name evidence="3" type="ORF">GCM10022228_02260</name>
</gene>
<dbReference type="Proteomes" id="UP001500133">
    <property type="component" value="Unassembled WGS sequence"/>
</dbReference>
<keyword evidence="1" id="KW-0732">Signal</keyword>
<dbReference type="GO" id="GO:0008233">
    <property type="term" value="F:peptidase activity"/>
    <property type="evidence" value="ECO:0007669"/>
    <property type="project" value="UniProtKB-KW"/>
</dbReference>
<organism evidence="3 4">
    <name type="scientific">Halomonas cibimaris</name>
    <dbReference type="NCBI Taxonomy" id="657012"/>
    <lineage>
        <taxon>Bacteria</taxon>
        <taxon>Pseudomonadati</taxon>
        <taxon>Pseudomonadota</taxon>
        <taxon>Gammaproteobacteria</taxon>
        <taxon>Oceanospirillales</taxon>
        <taxon>Halomonadaceae</taxon>
        <taxon>Halomonas</taxon>
    </lineage>
</organism>
<feature type="domain" description="Retropepsin-like aspartic endopeptidase" evidence="2">
    <location>
        <begin position="30"/>
        <end position="166"/>
    </location>
</feature>
<comment type="caution">
    <text evidence="3">The sequence shown here is derived from an EMBL/GenBank/DDBJ whole genome shotgun (WGS) entry which is preliminary data.</text>
</comment>
<evidence type="ECO:0000313" key="3">
    <source>
        <dbReference type="EMBL" id="GAA3894680.1"/>
    </source>
</evidence>
<dbReference type="Gene3D" id="2.40.70.10">
    <property type="entry name" value="Acid Proteases"/>
    <property type="match status" value="1"/>
</dbReference>
<evidence type="ECO:0000313" key="4">
    <source>
        <dbReference type="Proteomes" id="UP001500133"/>
    </source>
</evidence>
<evidence type="ECO:0000259" key="2">
    <source>
        <dbReference type="Pfam" id="PF05618"/>
    </source>
</evidence>
<dbReference type="Pfam" id="PF05618">
    <property type="entry name" value="Zn_protease"/>
    <property type="match status" value="1"/>
</dbReference>
<reference evidence="4" key="1">
    <citation type="journal article" date="2019" name="Int. J. Syst. Evol. Microbiol.">
        <title>The Global Catalogue of Microorganisms (GCM) 10K type strain sequencing project: providing services to taxonomists for standard genome sequencing and annotation.</title>
        <authorList>
            <consortium name="The Broad Institute Genomics Platform"/>
            <consortium name="The Broad Institute Genome Sequencing Center for Infectious Disease"/>
            <person name="Wu L."/>
            <person name="Ma J."/>
        </authorList>
    </citation>
    <scope>NUCLEOTIDE SEQUENCE [LARGE SCALE GENOMIC DNA]</scope>
    <source>
        <strain evidence="4">JCM 16914</strain>
    </source>
</reference>
<dbReference type="InterPro" id="IPR008503">
    <property type="entry name" value="Asp_endopeptidase"/>
</dbReference>
<keyword evidence="3" id="KW-0378">Hydrolase</keyword>
<proteinExistence type="predicted"/>
<dbReference type="GO" id="GO:0006508">
    <property type="term" value="P:proteolysis"/>
    <property type="evidence" value="ECO:0007669"/>
    <property type="project" value="UniProtKB-KW"/>
</dbReference>
<dbReference type="RefSeq" id="WP_344701469.1">
    <property type="nucleotide sequence ID" value="NZ_BAAAZT010000012.1"/>
</dbReference>
<feature type="chain" id="PRO_5046414271" evidence="1">
    <location>
        <begin position="20"/>
        <end position="185"/>
    </location>
</feature>
<name>A0ABP7L4A0_9GAMM</name>
<keyword evidence="4" id="KW-1185">Reference proteome</keyword>
<dbReference type="SUPFAM" id="SSF50630">
    <property type="entry name" value="Acid proteases"/>
    <property type="match status" value="1"/>
</dbReference>
<keyword evidence="3" id="KW-0645">Protease</keyword>
<sequence length="185" mass="20340">MTACVTRMLAGLAAGCLLAAGGAAADSSEVLGWVEKAELKPWDIKVKAKLDSGALTSSIDARDIASFTRDGEDWVRFRFRLEDEDTGDTVTEEVERPLYRTLTVRGAGGRDQRPVVLLKLCIGNTVYEEQFSLRDRSAMNYPVLLGRRTLGHLGHLDVGRTFTRDAECGEDAEFVAHKPHAQDDD</sequence>
<accession>A0ABP7L4A0</accession>